<reference evidence="2 3" key="1">
    <citation type="submission" date="2018-11" db="EMBL/GenBank/DDBJ databases">
        <authorList>
            <consortium name="Pathogen Informatics"/>
        </authorList>
    </citation>
    <scope>NUCLEOTIDE SEQUENCE [LARGE SCALE GENOMIC DNA]</scope>
</reference>
<feature type="region of interest" description="Disordered" evidence="1">
    <location>
        <begin position="1"/>
        <end position="20"/>
    </location>
</feature>
<dbReference type="OrthoDB" id="668540at2759"/>
<evidence type="ECO:0000313" key="3">
    <source>
        <dbReference type="Proteomes" id="UP000270094"/>
    </source>
</evidence>
<dbReference type="Proteomes" id="UP000270094">
    <property type="component" value="Unassembled WGS sequence"/>
</dbReference>
<gene>
    <name evidence="2" type="ORF">SVUK_LOCUS19109</name>
</gene>
<name>A0A3P7JEP0_STRVU</name>
<feature type="non-terminal residue" evidence="2">
    <location>
        <position position="94"/>
    </location>
</feature>
<evidence type="ECO:0000256" key="1">
    <source>
        <dbReference type="SAM" id="MobiDB-lite"/>
    </source>
</evidence>
<protein>
    <submittedName>
        <fullName evidence="2">Uncharacterized protein</fullName>
    </submittedName>
</protein>
<accession>A0A3P7JEP0</accession>
<dbReference type="AlphaFoldDB" id="A0A3P7JEP0"/>
<keyword evidence="3" id="KW-1185">Reference proteome</keyword>
<proteinExistence type="predicted"/>
<dbReference type="EMBL" id="UYYB01127696">
    <property type="protein sequence ID" value="VDM84111.1"/>
    <property type="molecule type" value="Genomic_DNA"/>
</dbReference>
<organism evidence="2 3">
    <name type="scientific">Strongylus vulgaris</name>
    <name type="common">Blood worm</name>
    <dbReference type="NCBI Taxonomy" id="40348"/>
    <lineage>
        <taxon>Eukaryota</taxon>
        <taxon>Metazoa</taxon>
        <taxon>Ecdysozoa</taxon>
        <taxon>Nematoda</taxon>
        <taxon>Chromadorea</taxon>
        <taxon>Rhabditida</taxon>
        <taxon>Rhabditina</taxon>
        <taxon>Rhabditomorpha</taxon>
        <taxon>Strongyloidea</taxon>
        <taxon>Strongylidae</taxon>
        <taxon>Strongylus</taxon>
    </lineage>
</organism>
<evidence type="ECO:0000313" key="2">
    <source>
        <dbReference type="EMBL" id="VDM84111.1"/>
    </source>
</evidence>
<sequence length="94" mass="10175">MLEDLPSSPAGFASFSSKSDAASDIRKPLSCLNGNAPAFNPYFQHQFQEQSPMASYLVSPLSKLRLDEGVDIDTSVVDARSRALLPSWVLDSQG</sequence>